<dbReference type="Gene3D" id="3.40.30.10">
    <property type="entry name" value="Glutaredoxin"/>
    <property type="match status" value="1"/>
</dbReference>
<proteinExistence type="predicted"/>
<dbReference type="PANTHER" id="PTHR34386:SF1">
    <property type="entry name" value="GLUTAREDOXIN-LIKE PROTEIN NRDH"/>
    <property type="match status" value="1"/>
</dbReference>
<protein>
    <submittedName>
        <fullName evidence="2">Uncharacterized glutaredoxin-like 8.6 kDa protein in rubredoxin operon</fullName>
    </submittedName>
</protein>
<evidence type="ECO:0000313" key="3">
    <source>
        <dbReference type="Proteomes" id="UP000245423"/>
    </source>
</evidence>
<evidence type="ECO:0000313" key="2">
    <source>
        <dbReference type="EMBL" id="SHD76167.1"/>
    </source>
</evidence>
<name>A0A1M4PL57_9FIRM</name>
<evidence type="ECO:0000259" key="1">
    <source>
        <dbReference type="PROSITE" id="PS50404"/>
    </source>
</evidence>
<dbReference type="InterPro" id="IPR004045">
    <property type="entry name" value="Glutathione_S-Trfase_N"/>
</dbReference>
<dbReference type="PROSITE" id="PS50404">
    <property type="entry name" value="GST_NTER"/>
    <property type="match status" value="1"/>
</dbReference>
<dbReference type="RefSeq" id="WP_025640521.1">
    <property type="nucleotide sequence ID" value="NZ_LT669839.1"/>
</dbReference>
<dbReference type="CDD" id="cd02976">
    <property type="entry name" value="NrdH"/>
    <property type="match status" value="1"/>
</dbReference>
<dbReference type="SUPFAM" id="SSF52833">
    <property type="entry name" value="Thioredoxin-like"/>
    <property type="match status" value="1"/>
</dbReference>
<dbReference type="InterPro" id="IPR051548">
    <property type="entry name" value="Grx-like_ET"/>
</dbReference>
<dbReference type="GO" id="GO:0045454">
    <property type="term" value="P:cell redox homeostasis"/>
    <property type="evidence" value="ECO:0007669"/>
    <property type="project" value="TreeGrafter"/>
</dbReference>
<dbReference type="PANTHER" id="PTHR34386">
    <property type="entry name" value="GLUTAREDOXIN"/>
    <property type="match status" value="1"/>
</dbReference>
<dbReference type="EMBL" id="LT669839">
    <property type="protein sequence ID" value="SHD76167.1"/>
    <property type="molecule type" value="Genomic_DNA"/>
</dbReference>
<dbReference type="PROSITE" id="PS51354">
    <property type="entry name" value="GLUTAREDOXIN_2"/>
    <property type="match status" value="1"/>
</dbReference>
<dbReference type="InterPro" id="IPR036249">
    <property type="entry name" value="Thioredoxin-like_sf"/>
</dbReference>
<dbReference type="OrthoDB" id="3174166at2"/>
<gene>
    <name evidence="2" type="ORF">CUESP1_0787</name>
</gene>
<dbReference type="PROSITE" id="PS00195">
    <property type="entry name" value="GLUTAREDOXIN_1"/>
    <property type="match status" value="1"/>
</dbReference>
<reference evidence="2 3" key="1">
    <citation type="submission" date="2016-11" db="EMBL/GenBank/DDBJ databases">
        <authorList>
            <person name="Manzoor S."/>
        </authorList>
    </citation>
    <scope>NUCLEOTIDE SEQUENCE [LARGE SCALE GENOMIC DNA]</scope>
    <source>
        <strain evidence="2">Clostridium ultunense strain Esp</strain>
    </source>
</reference>
<feature type="domain" description="GST N-terminal" evidence="1">
    <location>
        <begin position="2"/>
        <end position="76"/>
    </location>
</feature>
<dbReference type="InterPro" id="IPR011767">
    <property type="entry name" value="GLR_AS"/>
</dbReference>
<dbReference type="Proteomes" id="UP000245423">
    <property type="component" value="Chromosome 1"/>
</dbReference>
<accession>A0A1M4PL57</accession>
<organism evidence="2 3">
    <name type="scientific">[Clostridium] ultunense Esp</name>
    <dbReference type="NCBI Taxonomy" id="1288971"/>
    <lineage>
        <taxon>Bacteria</taxon>
        <taxon>Bacillati</taxon>
        <taxon>Bacillota</taxon>
        <taxon>Tissierellia</taxon>
        <taxon>Tissierellales</taxon>
        <taxon>Tepidimicrobiaceae</taxon>
        <taxon>Schnuerera</taxon>
    </lineage>
</organism>
<dbReference type="InterPro" id="IPR002109">
    <property type="entry name" value="Glutaredoxin"/>
</dbReference>
<keyword evidence="3" id="KW-1185">Reference proteome</keyword>
<dbReference type="GO" id="GO:0009055">
    <property type="term" value="F:electron transfer activity"/>
    <property type="evidence" value="ECO:0007669"/>
    <property type="project" value="TreeGrafter"/>
</dbReference>
<dbReference type="AlphaFoldDB" id="A0A1M4PL57"/>
<sequence length="76" mass="8498">MSNVVIFTSNTCPYCVAAKDYLEEKGVSFTEKNIQTDRDARKELMSMGHMGVPVLLIDGEEIVGFDKAKIDQLLDK</sequence>
<dbReference type="Pfam" id="PF00462">
    <property type="entry name" value="Glutaredoxin"/>
    <property type="match status" value="1"/>
</dbReference>